<comment type="similarity">
    <text evidence="4">Belongs to the thymidine/pyrimidine-nucleoside phosphorylase family.</text>
</comment>
<dbReference type="NCBIfam" id="NF004747">
    <property type="entry name" value="PRK06078.1"/>
    <property type="match status" value="1"/>
</dbReference>
<keyword evidence="9 14" id="KW-0808">Transferase</keyword>
<evidence type="ECO:0000256" key="10">
    <source>
        <dbReference type="ARBA" id="ARBA00048453"/>
    </source>
</evidence>
<dbReference type="RefSeq" id="WP_185140005.1">
    <property type="nucleotide sequence ID" value="NZ_JACJVR010000168.1"/>
</dbReference>
<dbReference type="Pfam" id="PF02885">
    <property type="entry name" value="Glycos_trans_3N"/>
    <property type="match status" value="1"/>
</dbReference>
<dbReference type="InterPro" id="IPR000053">
    <property type="entry name" value="Thymidine/pyrmidine_PPase"/>
</dbReference>
<accession>A0A841UD09</accession>
<evidence type="ECO:0000256" key="2">
    <source>
        <dbReference type="ARBA" id="ARBA00001958"/>
    </source>
</evidence>
<keyword evidence="8 14" id="KW-0328">Glycosyltransferase</keyword>
<dbReference type="GO" id="GO:0005829">
    <property type="term" value="C:cytosol"/>
    <property type="evidence" value="ECO:0007669"/>
    <property type="project" value="TreeGrafter"/>
</dbReference>
<dbReference type="InterPro" id="IPR017872">
    <property type="entry name" value="Pyrmidine_PPase_CS"/>
</dbReference>
<evidence type="ECO:0000259" key="12">
    <source>
        <dbReference type="Pfam" id="PF00591"/>
    </source>
</evidence>
<comment type="catalytic activity">
    <reaction evidence="10">
        <text>uridine + phosphate = alpha-D-ribose 1-phosphate + uracil</text>
        <dbReference type="Rhea" id="RHEA:24388"/>
        <dbReference type="ChEBI" id="CHEBI:16704"/>
        <dbReference type="ChEBI" id="CHEBI:17568"/>
        <dbReference type="ChEBI" id="CHEBI:43474"/>
        <dbReference type="ChEBI" id="CHEBI:57720"/>
        <dbReference type="EC" id="2.4.2.2"/>
    </reaction>
</comment>
<evidence type="ECO:0000259" key="13">
    <source>
        <dbReference type="Pfam" id="PF02885"/>
    </source>
</evidence>
<name>A0A841UD09_9BACL</name>
<dbReference type="Gene3D" id="1.20.970.10">
    <property type="entry name" value="Transferase, Pyrimidine Nucleoside Phosphorylase, Chain C"/>
    <property type="match status" value="1"/>
</dbReference>
<dbReference type="InterPro" id="IPR000312">
    <property type="entry name" value="Glycosyl_Trfase_fam3"/>
</dbReference>
<dbReference type="InterPro" id="IPR018090">
    <property type="entry name" value="Pyrmidine_PPas_bac/euk"/>
</dbReference>
<evidence type="ECO:0000313" key="15">
    <source>
        <dbReference type="Proteomes" id="UP000553776"/>
    </source>
</evidence>
<dbReference type="SUPFAM" id="SSF47648">
    <property type="entry name" value="Nucleoside phosphorylase/phosphoribosyltransferase N-terminal domain"/>
    <property type="match status" value="1"/>
</dbReference>
<dbReference type="GO" id="GO:0006206">
    <property type="term" value="P:pyrimidine nucleobase metabolic process"/>
    <property type="evidence" value="ECO:0007669"/>
    <property type="project" value="InterPro"/>
</dbReference>
<organism evidence="14 15">
    <name type="scientific">Cohnella xylanilytica</name>
    <dbReference type="NCBI Taxonomy" id="557555"/>
    <lineage>
        <taxon>Bacteria</taxon>
        <taxon>Bacillati</taxon>
        <taxon>Bacillota</taxon>
        <taxon>Bacilli</taxon>
        <taxon>Bacillales</taxon>
        <taxon>Paenibacillaceae</taxon>
        <taxon>Cohnella</taxon>
    </lineage>
</organism>
<reference evidence="14 15" key="1">
    <citation type="submission" date="2020-08" db="EMBL/GenBank/DDBJ databases">
        <title>Cohnella phylogeny.</title>
        <authorList>
            <person name="Dunlap C."/>
        </authorList>
    </citation>
    <scope>NUCLEOTIDE SEQUENCE [LARGE SCALE GENOMIC DNA]</scope>
    <source>
        <strain evidence="14 15">DSM 25239</strain>
    </source>
</reference>
<dbReference type="Gene3D" id="3.40.1030.10">
    <property type="entry name" value="Nucleoside phosphorylase/phosphoribosyltransferase catalytic domain"/>
    <property type="match status" value="1"/>
</dbReference>
<keyword evidence="15" id="KW-1185">Reference proteome</keyword>
<dbReference type="SUPFAM" id="SSF54680">
    <property type="entry name" value="Pyrimidine nucleoside phosphorylase C-terminal domain"/>
    <property type="match status" value="1"/>
</dbReference>
<dbReference type="InterPro" id="IPR036566">
    <property type="entry name" value="PYNP-like_C_sf"/>
</dbReference>
<evidence type="ECO:0000256" key="1">
    <source>
        <dbReference type="ARBA" id="ARBA00001066"/>
    </source>
</evidence>
<dbReference type="InterPro" id="IPR036320">
    <property type="entry name" value="Glycosyl_Trfase_fam3_N_dom_sf"/>
</dbReference>
<feature type="domain" description="Glycosyl transferase family 3 N-terminal" evidence="13">
    <location>
        <begin position="5"/>
        <end position="66"/>
    </location>
</feature>
<dbReference type="GO" id="GO:0009032">
    <property type="term" value="F:thymidine phosphorylase activity"/>
    <property type="evidence" value="ECO:0007669"/>
    <property type="project" value="TreeGrafter"/>
</dbReference>
<dbReference type="InterPro" id="IPR017459">
    <property type="entry name" value="Glycosyl_Trfase_fam3_N_dom"/>
</dbReference>
<dbReference type="GO" id="GO:0004645">
    <property type="term" value="F:1,4-alpha-oligoglucan phosphorylase activity"/>
    <property type="evidence" value="ECO:0007669"/>
    <property type="project" value="InterPro"/>
</dbReference>
<comment type="function">
    <text evidence="3">Catalyzes phosphorolysis of the pyrimidine nucleosides uridine, thymidine and 2'-deoxyuridine with the formation of the corresponding pyrimidine base and ribose-1-phosphate.</text>
</comment>
<evidence type="ECO:0000256" key="3">
    <source>
        <dbReference type="ARBA" id="ARBA00003877"/>
    </source>
</evidence>
<dbReference type="AlphaFoldDB" id="A0A841UD09"/>
<dbReference type="Proteomes" id="UP000553776">
    <property type="component" value="Unassembled WGS sequence"/>
</dbReference>
<dbReference type="FunFam" id="3.40.1030.10:FF:000003">
    <property type="entry name" value="Pyrimidine-nucleoside phosphorylase"/>
    <property type="match status" value="1"/>
</dbReference>
<dbReference type="InterPro" id="IPR035902">
    <property type="entry name" value="Nuc_phospho_transferase"/>
</dbReference>
<evidence type="ECO:0000256" key="7">
    <source>
        <dbReference type="ARBA" id="ARBA00014680"/>
    </source>
</evidence>
<dbReference type="NCBIfam" id="TIGR02644">
    <property type="entry name" value="Y_phosphoryl"/>
    <property type="match status" value="1"/>
</dbReference>
<feature type="domain" description="Glycosyl transferase family 3" evidence="12">
    <location>
        <begin position="77"/>
        <end position="306"/>
    </location>
</feature>
<dbReference type="PIRSF" id="PIRSF000478">
    <property type="entry name" value="TP_PyNP"/>
    <property type="match status" value="1"/>
</dbReference>
<evidence type="ECO:0000256" key="6">
    <source>
        <dbReference type="ARBA" id="ARBA00011889"/>
    </source>
</evidence>
<dbReference type="NCBIfam" id="NF004490">
    <property type="entry name" value="PRK05820.1"/>
    <property type="match status" value="1"/>
</dbReference>
<dbReference type="Pfam" id="PF00591">
    <property type="entry name" value="Glycos_transf_3"/>
    <property type="match status" value="1"/>
</dbReference>
<comment type="cofactor">
    <cofactor evidence="2">
        <name>K(+)</name>
        <dbReference type="ChEBI" id="CHEBI:29103"/>
    </cofactor>
</comment>
<dbReference type="EMBL" id="JACJVR010000168">
    <property type="protein sequence ID" value="MBB6696064.1"/>
    <property type="molecule type" value="Genomic_DNA"/>
</dbReference>
<comment type="caution">
    <text evidence="14">The sequence shown here is derived from an EMBL/GenBank/DDBJ whole genome shotgun (WGS) entry which is preliminary data.</text>
</comment>
<comment type="catalytic activity">
    <reaction evidence="11">
        <text>thymidine + phosphate = 2-deoxy-alpha-D-ribose 1-phosphate + thymine</text>
        <dbReference type="Rhea" id="RHEA:16037"/>
        <dbReference type="ChEBI" id="CHEBI:17748"/>
        <dbReference type="ChEBI" id="CHEBI:17821"/>
        <dbReference type="ChEBI" id="CHEBI:43474"/>
        <dbReference type="ChEBI" id="CHEBI:57259"/>
        <dbReference type="EC" id="2.4.2.2"/>
    </reaction>
</comment>
<dbReference type="EC" id="2.4.2.2" evidence="6"/>
<dbReference type="Gene3D" id="3.90.1170.30">
    <property type="entry name" value="Pyrimidine nucleoside phosphorylase-like, C-terminal domain"/>
    <property type="match status" value="1"/>
</dbReference>
<dbReference type="PANTHER" id="PTHR10515">
    <property type="entry name" value="THYMIDINE PHOSPHORYLASE"/>
    <property type="match status" value="1"/>
</dbReference>
<comment type="catalytic activity">
    <reaction evidence="1">
        <text>2'-deoxyuridine + phosphate = 2-deoxy-alpha-D-ribose 1-phosphate + uracil</text>
        <dbReference type="Rhea" id="RHEA:22824"/>
        <dbReference type="ChEBI" id="CHEBI:16450"/>
        <dbReference type="ChEBI" id="CHEBI:17568"/>
        <dbReference type="ChEBI" id="CHEBI:43474"/>
        <dbReference type="ChEBI" id="CHEBI:57259"/>
        <dbReference type="EC" id="2.4.2.2"/>
    </reaction>
</comment>
<evidence type="ECO:0000313" key="14">
    <source>
        <dbReference type="EMBL" id="MBB6696064.1"/>
    </source>
</evidence>
<proteinExistence type="inferred from homology"/>
<feature type="non-terminal residue" evidence="14">
    <location>
        <position position="369"/>
    </location>
</feature>
<evidence type="ECO:0000256" key="8">
    <source>
        <dbReference type="ARBA" id="ARBA00022676"/>
    </source>
</evidence>
<evidence type="ECO:0000256" key="5">
    <source>
        <dbReference type="ARBA" id="ARBA00011738"/>
    </source>
</evidence>
<protein>
    <recommendedName>
        <fullName evidence="7">Pyrimidine-nucleoside phosphorylase</fullName>
        <ecNumber evidence="6">2.4.2.2</ecNumber>
    </recommendedName>
</protein>
<dbReference type="PROSITE" id="PS00647">
    <property type="entry name" value="THYMID_PHOSPHORYLASE"/>
    <property type="match status" value="1"/>
</dbReference>
<evidence type="ECO:0000256" key="9">
    <source>
        <dbReference type="ARBA" id="ARBA00022679"/>
    </source>
</evidence>
<dbReference type="SUPFAM" id="SSF52418">
    <property type="entry name" value="Nucleoside phosphorylase/phosphoribosyltransferase catalytic domain"/>
    <property type="match status" value="1"/>
</dbReference>
<evidence type="ECO:0000256" key="11">
    <source>
        <dbReference type="ARBA" id="ARBA00048525"/>
    </source>
</evidence>
<evidence type="ECO:0000256" key="4">
    <source>
        <dbReference type="ARBA" id="ARBA00006915"/>
    </source>
</evidence>
<comment type="subunit">
    <text evidence="5">Homodimer.</text>
</comment>
<dbReference type="GO" id="GO:0006213">
    <property type="term" value="P:pyrimidine nucleoside metabolic process"/>
    <property type="evidence" value="ECO:0007669"/>
    <property type="project" value="InterPro"/>
</dbReference>
<dbReference type="PANTHER" id="PTHR10515:SF0">
    <property type="entry name" value="THYMIDINE PHOSPHORYLASE"/>
    <property type="match status" value="1"/>
</dbReference>
<gene>
    <name evidence="14" type="ORF">H7B90_32215</name>
</gene>
<sequence length="369" mass="38361">MRMVDLIRKKRTGEEMTEPEIRYVVDGVVSGTIPDYQIAAWAMAVCFTGMTAAETARLTMAMANSGDVVDLSAIRGVKVDKHSTGGVGDKTTLILAPMVAACGVPVAKMSGRGLGHTGGTIDKLEAIAGFRTELSREAFFSQVNEIGVSVIGQSGNIAPADKKLYALRDVTGTVDSIPLIASSVMSKKIAAGADAILLDVKFGSGAFMKTAEEAIELAKAMVAIGTEVGRNTVAAITDMDQPLGRLIGNALEVREAIEILRGEGPADLRELCLELGSHMLVLGGRAGDAAEAREKLEQAIASGEALRKLGRLIAAQGGDPAVAERPELLPQAAARVTVAAAADGYVHRIDAEEIGVAAMRLGAGRAAKD</sequence>